<keyword evidence="2" id="KW-1185">Reference proteome</keyword>
<gene>
    <name evidence="1" type="ORF">EAE98_010196</name>
</gene>
<dbReference type="EMBL" id="RCSX01000034">
    <property type="protein sequence ID" value="KAF7917433.1"/>
    <property type="molecule type" value="Genomic_DNA"/>
</dbReference>
<sequence>MPNQTRDYGDLRVTLTKDFTFGWDNRHFGSTQGCTFWHPNPQGDLYAMGSICLSDRNNQGETNFRAALLVGANPNTSGGRTAVKRPVDWTRIWGYGGGSGSVAAILWRPVAPSGYVSMGDVMVQSLNKPNLNSLVWCLRADLVGYGTYMDTRPWNGSGADFGQGLSIWNILPSDNGVDGSEYIPVFADTFRGHLTPNYTPTKPNTGIAVVPQLKIPNAFKEFTQGVPKVTPTTIPNTGKRYDVVENASVCLPLTCYYPVSDPRCIEGISNPFIEISKGTSWVAEGVWSNDGSGPFSREKKIKYGLSKTKTDEMSHSVGVEISASHGFKLVEVNVTLNYQFTTSSSSSLTEFTESEVTERFEVPPKSVTVLFTKHVFLKGKRMDGSTVINQAEAIANDDLHFGGCPLP</sequence>
<dbReference type="PANTHER" id="PTHR48219">
    <property type="entry name" value="VACUOLAR PROTEIN SORTING-ASSOCIATED PROTEIN 62-RELATED"/>
    <property type="match status" value="1"/>
</dbReference>
<dbReference type="SUPFAM" id="SSF56973">
    <property type="entry name" value="Aerolisin/ETX pore-forming domain"/>
    <property type="match status" value="1"/>
</dbReference>
<dbReference type="Pfam" id="PF06101">
    <property type="entry name" value="Vps62"/>
    <property type="match status" value="1"/>
</dbReference>
<comment type="caution">
    <text evidence="1">The sequence shown here is derived from an EMBL/GenBank/DDBJ whole genome shotgun (WGS) entry which is preliminary data.</text>
</comment>
<protein>
    <recommendedName>
        <fullName evidence="3">Insecticidal crystal toxin domain-containing protein</fullName>
    </recommendedName>
</protein>
<dbReference type="PANTHER" id="PTHR48219:SF2">
    <property type="entry name" value="VACUOLAR PROTEIN SORTING-ASSOCIATED PROTEIN 62"/>
    <property type="match status" value="1"/>
</dbReference>
<dbReference type="InterPro" id="IPR009291">
    <property type="entry name" value="Vps62"/>
</dbReference>
<accession>A0ABQ7I9D9</accession>
<proteinExistence type="predicted"/>
<dbReference type="GeneID" id="62236967"/>
<evidence type="ECO:0000313" key="2">
    <source>
        <dbReference type="Proteomes" id="UP000783213"/>
    </source>
</evidence>
<evidence type="ECO:0000313" key="1">
    <source>
        <dbReference type="EMBL" id="KAF7917433.1"/>
    </source>
</evidence>
<dbReference type="Gene3D" id="2.170.15.10">
    <property type="entry name" value="Proaerolysin, chain A, domain 3"/>
    <property type="match status" value="1"/>
</dbReference>
<name>A0ABQ7I9D9_9HELO</name>
<dbReference type="Proteomes" id="UP000783213">
    <property type="component" value="Unassembled WGS sequence"/>
</dbReference>
<organism evidence="1 2">
    <name type="scientific">Botrytis deweyae</name>
    <dbReference type="NCBI Taxonomy" id="2478750"/>
    <lineage>
        <taxon>Eukaryota</taxon>
        <taxon>Fungi</taxon>
        <taxon>Dikarya</taxon>
        <taxon>Ascomycota</taxon>
        <taxon>Pezizomycotina</taxon>
        <taxon>Leotiomycetes</taxon>
        <taxon>Helotiales</taxon>
        <taxon>Sclerotiniaceae</taxon>
        <taxon>Botrytis</taxon>
    </lineage>
</organism>
<reference evidence="1 2" key="1">
    <citation type="journal article" date="2020" name="Genome Biol. Evol.">
        <title>Comparative genomics of Sclerotiniaceae.</title>
        <authorList>
            <person name="Valero Jimenez C.A."/>
            <person name="Steentjes M."/>
            <person name="Scholten O.E."/>
            <person name="Van Kan J.A.L."/>
        </authorList>
    </citation>
    <scope>NUCLEOTIDE SEQUENCE [LARGE SCALE GENOMIC DNA]</scope>
    <source>
        <strain evidence="1 2">B1</strain>
    </source>
</reference>
<dbReference type="RefSeq" id="XP_038805829.1">
    <property type="nucleotide sequence ID" value="XM_038957817.1"/>
</dbReference>
<evidence type="ECO:0008006" key="3">
    <source>
        <dbReference type="Google" id="ProtNLM"/>
    </source>
</evidence>